<dbReference type="Proteomes" id="UP001141806">
    <property type="component" value="Unassembled WGS sequence"/>
</dbReference>
<evidence type="ECO:0000313" key="3">
    <source>
        <dbReference type="EMBL" id="KAJ4953500.1"/>
    </source>
</evidence>
<evidence type="ECO:0000256" key="1">
    <source>
        <dbReference type="SAM" id="MobiDB-lite"/>
    </source>
</evidence>
<dbReference type="OrthoDB" id="1109907at2759"/>
<organism evidence="3 4">
    <name type="scientific">Protea cynaroides</name>
    <dbReference type="NCBI Taxonomy" id="273540"/>
    <lineage>
        <taxon>Eukaryota</taxon>
        <taxon>Viridiplantae</taxon>
        <taxon>Streptophyta</taxon>
        <taxon>Embryophyta</taxon>
        <taxon>Tracheophyta</taxon>
        <taxon>Spermatophyta</taxon>
        <taxon>Magnoliopsida</taxon>
        <taxon>Proteales</taxon>
        <taxon>Proteaceae</taxon>
        <taxon>Protea</taxon>
    </lineage>
</organism>
<dbReference type="EMBL" id="JAMYWD010000012">
    <property type="protein sequence ID" value="KAJ4953500.1"/>
    <property type="molecule type" value="Genomic_DNA"/>
</dbReference>
<keyword evidence="4" id="KW-1185">Reference proteome</keyword>
<accession>A0A9Q0GVY9</accession>
<reference evidence="3" key="1">
    <citation type="journal article" date="2023" name="Plant J.">
        <title>The genome of the king protea, Protea cynaroides.</title>
        <authorList>
            <person name="Chang J."/>
            <person name="Duong T.A."/>
            <person name="Schoeman C."/>
            <person name="Ma X."/>
            <person name="Roodt D."/>
            <person name="Barker N."/>
            <person name="Li Z."/>
            <person name="Van de Peer Y."/>
            <person name="Mizrachi E."/>
        </authorList>
    </citation>
    <scope>NUCLEOTIDE SEQUENCE</scope>
    <source>
        <tissue evidence="3">Young leaves</tissue>
    </source>
</reference>
<feature type="region of interest" description="Disordered" evidence="1">
    <location>
        <begin position="77"/>
        <end position="104"/>
    </location>
</feature>
<feature type="signal peptide" evidence="2">
    <location>
        <begin position="1"/>
        <end position="20"/>
    </location>
</feature>
<protein>
    <submittedName>
        <fullName evidence="3">Uncharacterized protein</fullName>
    </submittedName>
</protein>
<comment type="caution">
    <text evidence="3">The sequence shown here is derived from an EMBL/GenBank/DDBJ whole genome shotgun (WGS) entry which is preliminary data.</text>
</comment>
<gene>
    <name evidence="3" type="ORF">NE237_030332</name>
</gene>
<feature type="chain" id="PRO_5040198136" evidence="2">
    <location>
        <begin position="21"/>
        <end position="161"/>
    </location>
</feature>
<evidence type="ECO:0000256" key="2">
    <source>
        <dbReference type="SAM" id="SignalP"/>
    </source>
</evidence>
<evidence type="ECO:0000313" key="4">
    <source>
        <dbReference type="Proteomes" id="UP001141806"/>
    </source>
</evidence>
<name>A0A9Q0GVY9_9MAGN</name>
<keyword evidence="2" id="KW-0732">Signal</keyword>
<proteinExistence type="predicted"/>
<dbReference type="AlphaFoldDB" id="A0A9Q0GVY9"/>
<sequence length="161" mass="18763">MWSSLNLGFFLGIFVRPLSPFQQLSIPRAFLKHLVDEMSEEGEATLMIHRCAWKSWHVKDKGFLFYKGSSISATVRKSTPQPSVAIPMEAQRQENDDRQDTEEEIKSHSHGFCQILWSDDNTFKAILKDEKRRTWSVKWISTEMVECFWELVGMSSYPQIT</sequence>